<keyword evidence="5" id="KW-1185">Reference proteome</keyword>
<feature type="compositionally biased region" description="Acidic residues" evidence="1">
    <location>
        <begin position="439"/>
        <end position="572"/>
    </location>
</feature>
<evidence type="ECO:0000313" key="5">
    <source>
        <dbReference type="Proteomes" id="UP001310022"/>
    </source>
</evidence>
<dbReference type="AlphaFoldDB" id="A0AAN4VZY4"/>
<feature type="domain" description="Bacterial repeat" evidence="3">
    <location>
        <begin position="616"/>
        <end position="665"/>
    </location>
</feature>
<dbReference type="NCBIfam" id="TIGR04183">
    <property type="entry name" value="Por_Secre_tail"/>
    <property type="match status" value="1"/>
</dbReference>
<accession>A0AAN4VZY4</accession>
<dbReference type="Pfam" id="PF18998">
    <property type="entry name" value="Flg_new_2"/>
    <property type="match status" value="1"/>
</dbReference>
<comment type="caution">
    <text evidence="4">The sequence shown here is derived from an EMBL/GenBank/DDBJ whole genome shotgun (WGS) entry which is preliminary data.</text>
</comment>
<dbReference type="InterPro" id="IPR028974">
    <property type="entry name" value="TSP_type-3_rpt"/>
</dbReference>
<name>A0AAN4VZY4_9BACT</name>
<evidence type="ECO:0000259" key="2">
    <source>
        <dbReference type="Pfam" id="PF18962"/>
    </source>
</evidence>
<dbReference type="RefSeq" id="WP_338237840.1">
    <property type="nucleotide sequence ID" value="NZ_BQKE01000002.1"/>
</dbReference>
<feature type="compositionally biased region" description="Acidic residues" evidence="1">
    <location>
        <begin position="391"/>
        <end position="430"/>
    </location>
</feature>
<dbReference type="InterPro" id="IPR026444">
    <property type="entry name" value="Secre_tail"/>
</dbReference>
<sequence length="838" mass="92195">MKNIILLLICLPFLFISKSKGQHLQNDALRFGNDGEASINQYGNLLQPFYYNTTNDQWYKLTYSNYPLDIAYGLGGDGTEEWNINGNTFENPTIQNQQIITSAFNQTPEGKGYGTLTSTGEIELNGHNFLVEQSYTLPQGDAFIGIQVKVTNNGDATAENFRLWIGNRDDWVGNTDIPTEVRGNISEAGFQAIPSPDTPSNAIQVFSGSESLVFYSPYNRANTIIQSCCSFSNVINQSPSTSRIAEGNDNSYGFYARFDDLAVGETVVMDWYYLAGELDEIDAILEQVISTVSLSAIHDEAYFNVRNSENATGYWVIVPEGSPSPSATEIKAGIDYQNVTIANSGSQAMTADETIYFTITELEPGTDYTIYFVAETNEPAFSEIISMDITTDLDTDGDDIGDRLDPDDDNDGTPDVEDDFPLDPAEDNDHDNDGTGDNADPDDDNDGTPDTEDDFPFDPAEDNDHDEDGTGDNADTDDDNDGTPDTEDDFPLDPAEDNDNDDDGIGDNADPDDDNDGTSDTEDAFPFDPFEDNDHDEDGTGDNADTDDDNDGTPDTEDAFPFDENESLDTDGDGIGNNADPDDDNDGLTDEEEIALNLDPLDRDTDDDGAEDNQVKINFVAGTHGSIQGDANQIITKGESTTEVVAIAEEGYEFKEWSDGDQNATKVIEEASEYLNLLATFRPIRPVKVIQKWGDLLLVDNSALDFVSYRWFENNIEVGQGQYFYKAGGLKGEYFVVAMSEDGEAYSSEILTIDGNQRVSVYPNPLPKGRSLSIQSSQDMSNAAIKFKLFDQLGNMRFEGTINPKSKKINIPEFQAGIYQYHIIIDGITVSQEKIIIY</sequence>
<dbReference type="Pfam" id="PF18962">
    <property type="entry name" value="Por_Secre_tail"/>
    <property type="match status" value="1"/>
</dbReference>
<feature type="compositionally biased region" description="Acidic residues" evidence="1">
    <location>
        <begin position="580"/>
        <end position="589"/>
    </location>
</feature>
<dbReference type="SUPFAM" id="SSF103647">
    <property type="entry name" value="TSP type-3 repeat"/>
    <property type="match status" value="1"/>
</dbReference>
<dbReference type="InterPro" id="IPR044060">
    <property type="entry name" value="Bacterial_rp_domain"/>
</dbReference>
<evidence type="ECO:0000313" key="4">
    <source>
        <dbReference type="EMBL" id="GJM62572.1"/>
    </source>
</evidence>
<feature type="domain" description="Secretion system C-terminal sorting" evidence="2">
    <location>
        <begin position="761"/>
        <end position="837"/>
    </location>
</feature>
<feature type="region of interest" description="Disordered" evidence="1">
    <location>
        <begin position="391"/>
        <end position="589"/>
    </location>
</feature>
<organism evidence="4 5">
    <name type="scientific">Persicobacter diffluens</name>
    <dbReference type="NCBI Taxonomy" id="981"/>
    <lineage>
        <taxon>Bacteria</taxon>
        <taxon>Pseudomonadati</taxon>
        <taxon>Bacteroidota</taxon>
        <taxon>Cytophagia</taxon>
        <taxon>Cytophagales</taxon>
        <taxon>Persicobacteraceae</taxon>
        <taxon>Persicobacter</taxon>
    </lineage>
</organism>
<reference evidence="4 5" key="1">
    <citation type="submission" date="2021-12" db="EMBL/GenBank/DDBJ databases">
        <title>Genome sequencing of bacteria with rrn-lacking chromosome and rrn-plasmid.</title>
        <authorList>
            <person name="Anda M."/>
            <person name="Iwasaki W."/>
        </authorList>
    </citation>
    <scope>NUCLEOTIDE SEQUENCE [LARGE SCALE GENOMIC DNA]</scope>
    <source>
        <strain evidence="4 5">NBRC 15940</strain>
    </source>
</reference>
<evidence type="ECO:0000256" key="1">
    <source>
        <dbReference type="SAM" id="MobiDB-lite"/>
    </source>
</evidence>
<evidence type="ECO:0000259" key="3">
    <source>
        <dbReference type="Pfam" id="PF18998"/>
    </source>
</evidence>
<dbReference type="EMBL" id="BQKE01000002">
    <property type="protein sequence ID" value="GJM62572.1"/>
    <property type="molecule type" value="Genomic_DNA"/>
</dbReference>
<protein>
    <recommendedName>
        <fullName evidence="6">Secretion system C-terminal sorting domain-containing protein</fullName>
    </recommendedName>
</protein>
<proteinExistence type="predicted"/>
<dbReference type="Proteomes" id="UP001310022">
    <property type="component" value="Unassembled WGS sequence"/>
</dbReference>
<dbReference type="Gene3D" id="4.10.1080.10">
    <property type="entry name" value="TSP type-3 repeat"/>
    <property type="match status" value="2"/>
</dbReference>
<dbReference type="GO" id="GO:0005509">
    <property type="term" value="F:calcium ion binding"/>
    <property type="evidence" value="ECO:0007669"/>
    <property type="project" value="InterPro"/>
</dbReference>
<gene>
    <name evidence="4" type="ORF">PEDI_31240</name>
</gene>
<evidence type="ECO:0008006" key="6">
    <source>
        <dbReference type="Google" id="ProtNLM"/>
    </source>
</evidence>